<dbReference type="PROSITE" id="PS50157">
    <property type="entry name" value="ZINC_FINGER_C2H2_2"/>
    <property type="match status" value="1"/>
</dbReference>
<keyword evidence="3" id="KW-0677">Repeat</keyword>
<feature type="compositionally biased region" description="Low complexity" evidence="8">
    <location>
        <begin position="352"/>
        <end position="365"/>
    </location>
</feature>
<keyword evidence="4 7" id="KW-0863">Zinc-finger</keyword>
<evidence type="ECO:0000256" key="8">
    <source>
        <dbReference type="SAM" id="MobiDB-lite"/>
    </source>
</evidence>
<evidence type="ECO:0000313" key="11">
    <source>
        <dbReference type="Proteomes" id="UP001209878"/>
    </source>
</evidence>
<dbReference type="Proteomes" id="UP001209878">
    <property type="component" value="Unassembled WGS sequence"/>
</dbReference>
<feature type="compositionally biased region" description="Acidic residues" evidence="8">
    <location>
        <begin position="1708"/>
        <end position="1738"/>
    </location>
</feature>
<feature type="region of interest" description="Disordered" evidence="8">
    <location>
        <begin position="28"/>
        <end position="63"/>
    </location>
</feature>
<dbReference type="EMBL" id="JAODUO010000859">
    <property type="protein sequence ID" value="KAK2173657.1"/>
    <property type="molecule type" value="Genomic_DNA"/>
</dbReference>
<dbReference type="Gene3D" id="3.30.160.60">
    <property type="entry name" value="Classic Zinc Finger"/>
    <property type="match status" value="1"/>
</dbReference>
<evidence type="ECO:0000256" key="3">
    <source>
        <dbReference type="ARBA" id="ARBA00022737"/>
    </source>
</evidence>
<reference evidence="10" key="1">
    <citation type="journal article" date="2023" name="Mol. Biol. Evol.">
        <title>Third-Generation Sequencing Reveals the Adaptive Role of the Epigenome in Three Deep-Sea Polychaetes.</title>
        <authorList>
            <person name="Perez M."/>
            <person name="Aroh O."/>
            <person name="Sun Y."/>
            <person name="Lan Y."/>
            <person name="Juniper S.K."/>
            <person name="Young C.R."/>
            <person name="Angers B."/>
            <person name="Qian P.Y."/>
        </authorList>
    </citation>
    <scope>NUCLEOTIDE SEQUENCE</scope>
    <source>
        <strain evidence="10">R07B-5</strain>
    </source>
</reference>
<comment type="subcellular location">
    <subcellularLocation>
        <location evidence="1">Nucleus</location>
    </subcellularLocation>
</comment>
<comment type="caution">
    <text evidence="10">The sequence shown here is derived from an EMBL/GenBank/DDBJ whole genome shotgun (WGS) entry which is preliminary data.</text>
</comment>
<feature type="compositionally biased region" description="Low complexity" evidence="8">
    <location>
        <begin position="1402"/>
        <end position="1413"/>
    </location>
</feature>
<evidence type="ECO:0000256" key="7">
    <source>
        <dbReference type="PROSITE-ProRule" id="PRU00042"/>
    </source>
</evidence>
<dbReference type="GO" id="GO:0005634">
    <property type="term" value="C:nucleus"/>
    <property type="evidence" value="ECO:0007669"/>
    <property type="project" value="UniProtKB-SubCell"/>
</dbReference>
<feature type="compositionally biased region" description="Polar residues" evidence="8">
    <location>
        <begin position="1487"/>
        <end position="1496"/>
    </location>
</feature>
<proteinExistence type="predicted"/>
<feature type="domain" description="C2H2-type" evidence="9">
    <location>
        <begin position="835"/>
        <end position="863"/>
    </location>
</feature>
<feature type="region of interest" description="Disordered" evidence="8">
    <location>
        <begin position="1461"/>
        <end position="1738"/>
    </location>
</feature>
<keyword evidence="5" id="KW-0862">Zinc</keyword>
<feature type="compositionally biased region" description="Basic and acidic residues" evidence="8">
    <location>
        <begin position="1468"/>
        <end position="1477"/>
    </location>
</feature>
<feature type="compositionally biased region" description="Basic residues" evidence="8">
    <location>
        <begin position="1205"/>
        <end position="1214"/>
    </location>
</feature>
<dbReference type="InterPro" id="IPR050888">
    <property type="entry name" value="ZnF_C2H2-type_TF"/>
</dbReference>
<feature type="compositionally biased region" description="Polar residues" evidence="8">
    <location>
        <begin position="28"/>
        <end position="46"/>
    </location>
</feature>
<accession>A0AAD9KM25</accession>
<gene>
    <name evidence="10" type="ORF">NP493_859g01058</name>
</gene>
<feature type="region of interest" description="Disordered" evidence="8">
    <location>
        <begin position="1402"/>
        <end position="1434"/>
    </location>
</feature>
<name>A0AAD9KM25_RIDPI</name>
<keyword evidence="11" id="KW-1185">Reference proteome</keyword>
<evidence type="ECO:0000256" key="1">
    <source>
        <dbReference type="ARBA" id="ARBA00004123"/>
    </source>
</evidence>
<evidence type="ECO:0000259" key="9">
    <source>
        <dbReference type="PROSITE" id="PS50157"/>
    </source>
</evidence>
<keyword evidence="6" id="KW-0539">Nucleus</keyword>
<evidence type="ECO:0000256" key="4">
    <source>
        <dbReference type="ARBA" id="ARBA00022771"/>
    </source>
</evidence>
<feature type="region of interest" description="Disordered" evidence="8">
    <location>
        <begin position="480"/>
        <end position="501"/>
    </location>
</feature>
<evidence type="ECO:0000256" key="5">
    <source>
        <dbReference type="ARBA" id="ARBA00022833"/>
    </source>
</evidence>
<feature type="region of interest" description="Disordered" evidence="8">
    <location>
        <begin position="352"/>
        <end position="373"/>
    </location>
</feature>
<evidence type="ECO:0000313" key="10">
    <source>
        <dbReference type="EMBL" id="KAK2173657.1"/>
    </source>
</evidence>
<keyword evidence="2" id="KW-0479">Metal-binding</keyword>
<dbReference type="PANTHER" id="PTHR24406">
    <property type="entry name" value="TRANSCRIPTIONAL REPRESSOR CTCFL-RELATED"/>
    <property type="match status" value="1"/>
</dbReference>
<feature type="region of interest" description="Disordered" evidence="8">
    <location>
        <begin position="554"/>
        <end position="597"/>
    </location>
</feature>
<dbReference type="PROSITE" id="PS00028">
    <property type="entry name" value="ZINC_FINGER_C2H2_1"/>
    <property type="match status" value="2"/>
</dbReference>
<sequence length="1738" mass="189716">MASTVNHVIAPHNPVIINGLQVFSPTNASDISTPTDDDSVTPSSIKSEPVDTGYDTGTSTSKTQVPQLQIIAPDNAPCTMAPSTPAAATSIIQGTRLRQAVTYIVKNPTSQTVAGHRTTVAAPVAATSVVSSGSIQSKRQVVVPTKTVRTSVVQQGSTPRPVFLVPSMATATTRTTPVYISQSTVASHRSDTVVALPKPDQNNVVCGLVYNSRPQDGGATAPKRKEYLCNFCFFRNENYTTLSNHLATHIFTCNHCPFKAFTRHEVITHKQKKHVQFPVDLHSTINAQINVGLSSMSDTANNVTVTMSRVSAMPSTLGVVKSIVVTSTMTNVTQTSSQSVLTGKPTVAVSGPVSEVTSSTAASSPNPDRAMADKSKNSSYFTYKIHEYSERETMYECDICLYMTKELYDMYDHATTHNIGASLSSASVDSVTDTPGLIWECLYCSFRVEKQSVLVTHIKSAHVGKTLKMRRQWVAPSTMVLPPAKDVPPPKKATPVPSDTHLLPVTSDGTIDTQATLWGCYYCSSFHTFDRSAAISHVQTKHKGHKLMITRRRVVSTSGSVPPNNVSKTVSTTKQNTSGSNSTTEEGKSRRKQPLATSRTVLVSKKDLEVNDQRLTVTVRQRKPSKYDSMIAFLNHSNEMIRQQINEIDSAVALSVPGGTTQSGVTEMKSEKLDDAELPSGSSLVSLRKAAEQADTVHLSKLPDDLKIDWQKYFTIDRAASIAKCLKCSHESSGKHAFSHMRVHITVHTLERLWGCPYCDHRSSRRIFMYKHVVSQHAGRPVLLVRRRPYRVPSGPASRRLKIRNGTVDLLPTRRLQGPRSVREAKVLKDATDMFVCPSCSRSSVFRGNIRTHIKFVHPESNPQNLHGEVVLRPPAMPSDGVVTPAHMKTASVHLVRLEDVPKFAVLKKIIAEKGEMLHHDLDINEGADEESMPMEDTTEMLVLPNSSELGKYGCPYCVYKTFRPLVVKQHILYRHPDDEIKVCDLRVGGSKRSKFLYPCALLSCQFLTPMKEALYAHIGKNPLHVGNTVTETLKHKDKDKGSSDDEPIAKIATRCSSLRSASLKNTPTEGAVDDDGALDGIFSATNDPVLVQFISDLKGGAATPRLLLKCRYCDLPSSYDPVTIKDHLISEHPRWDPVVLDVKARFYRQESRLYMCPLLSCDFMTYTSREFVSHLKRVHTDMQFLLPVINRHARKTKSCEHQTKGTKRKHVHSSKSDGCKKAKTPQIAKTVSSSKVSYPYLCFYCKASCDDRRSVKEHLLEHHPCEYWFICFSEKARIDHKKSKMYLCKSRTCDFFSHSLDDYDSHPCVVEERASVAAAAPPAHSGGNSPEKMYQCSYCTSMMTNVHDIRAHVKTEHKSSSGGYTEIQTGFGKNGTIVMNVNSEVTCQSTDHLDKNGISAISSSDVESSDISNFASPESKRTTEQNGSPALKHTEVGIDSVSSQVEDMHTKLNAVMEALHRKKHERSQKAEDKEATESQVGKLPSKLSNNIASGSTEDKVGDAVTSDGESDVDMTEAPKSQSPLSTCVNGQGQLGDGDKRGGSSEAQDTETSESTRTKSQTQGKDDTLTPRACPSSKDPSDRDEGEVGSDSREAASDSASDNGQLGSVARRGCEDGGQPDVLAGGETNCGDTETSDTVKAAGGDDHAETSEVTEQQGGDGKTVGGGEINRDTDPPHPPVTISIKIPPPKAGWKDRRSGGSSSSSSDSTDDDSGESDQEDDDVDSSDTDNSDSDSSSD</sequence>
<evidence type="ECO:0000256" key="6">
    <source>
        <dbReference type="ARBA" id="ARBA00023242"/>
    </source>
</evidence>
<dbReference type="GO" id="GO:0008270">
    <property type="term" value="F:zinc ion binding"/>
    <property type="evidence" value="ECO:0007669"/>
    <property type="project" value="UniProtKB-KW"/>
</dbReference>
<feature type="region of interest" description="Disordered" evidence="8">
    <location>
        <begin position="1200"/>
        <end position="1221"/>
    </location>
</feature>
<feature type="compositionally biased region" description="Gly residues" evidence="8">
    <location>
        <begin position="1658"/>
        <end position="1668"/>
    </location>
</feature>
<feature type="compositionally biased region" description="Polar residues" evidence="8">
    <location>
        <begin position="555"/>
        <end position="584"/>
    </location>
</feature>
<feature type="compositionally biased region" description="Polar residues" evidence="8">
    <location>
        <begin position="1519"/>
        <end position="1532"/>
    </location>
</feature>
<organism evidence="10 11">
    <name type="scientific">Ridgeia piscesae</name>
    <name type="common">Tubeworm</name>
    <dbReference type="NCBI Taxonomy" id="27915"/>
    <lineage>
        <taxon>Eukaryota</taxon>
        <taxon>Metazoa</taxon>
        <taxon>Spiralia</taxon>
        <taxon>Lophotrochozoa</taxon>
        <taxon>Annelida</taxon>
        <taxon>Polychaeta</taxon>
        <taxon>Sedentaria</taxon>
        <taxon>Canalipalpata</taxon>
        <taxon>Sabellida</taxon>
        <taxon>Siboglinidae</taxon>
        <taxon>Ridgeia</taxon>
    </lineage>
</organism>
<evidence type="ECO:0000256" key="2">
    <source>
        <dbReference type="ARBA" id="ARBA00022723"/>
    </source>
</evidence>
<dbReference type="InterPro" id="IPR013087">
    <property type="entry name" value="Znf_C2H2_type"/>
</dbReference>
<feature type="compositionally biased region" description="Polar residues" evidence="8">
    <location>
        <begin position="1553"/>
        <end position="1563"/>
    </location>
</feature>
<dbReference type="SMART" id="SM00355">
    <property type="entry name" value="ZnF_C2H2"/>
    <property type="match status" value="14"/>
</dbReference>
<protein>
    <recommendedName>
        <fullName evidence="9">C2H2-type domain-containing protein</fullName>
    </recommendedName>
</protein>